<organism evidence="2 3">
    <name type="scientific">Ornithinicoccus hortensis</name>
    <dbReference type="NCBI Taxonomy" id="82346"/>
    <lineage>
        <taxon>Bacteria</taxon>
        <taxon>Bacillati</taxon>
        <taxon>Actinomycetota</taxon>
        <taxon>Actinomycetes</taxon>
        <taxon>Micrococcales</taxon>
        <taxon>Intrasporangiaceae</taxon>
        <taxon>Ornithinicoccus</taxon>
    </lineage>
</organism>
<dbReference type="EMBL" id="VFOP01000001">
    <property type="protein sequence ID" value="TQL49661.1"/>
    <property type="molecule type" value="Genomic_DNA"/>
</dbReference>
<gene>
    <name evidence="2" type="ORF">FB467_0745</name>
</gene>
<evidence type="ECO:0000313" key="2">
    <source>
        <dbReference type="EMBL" id="TQL49661.1"/>
    </source>
</evidence>
<comment type="caution">
    <text evidence="2">The sequence shown here is derived from an EMBL/GenBank/DDBJ whole genome shotgun (WGS) entry which is preliminary data.</text>
</comment>
<reference evidence="2 3" key="1">
    <citation type="submission" date="2019-06" db="EMBL/GenBank/DDBJ databases">
        <title>Sequencing the genomes of 1000 actinobacteria strains.</title>
        <authorList>
            <person name="Klenk H.-P."/>
        </authorList>
    </citation>
    <scope>NUCLEOTIDE SEQUENCE [LARGE SCALE GENOMIC DNA]</scope>
    <source>
        <strain evidence="2 3">DSM 12335</strain>
    </source>
</reference>
<feature type="signal peptide" evidence="1">
    <location>
        <begin position="1"/>
        <end position="26"/>
    </location>
</feature>
<accession>A0A542YNM6</accession>
<name>A0A542YNM6_9MICO</name>
<sequence>MAGWRLSKAGAAGALMCGLLLPVAPASVGEVNTINISTSTHEVTDVPAAQISDGLSAVDMRQLEKAADLTGTPLEELIRSAWDDNFSLLISELRETDPDSFSDAEIVDVEHAFSRSDRMDNALGIWVATN</sequence>
<proteinExistence type="predicted"/>
<dbReference type="Proteomes" id="UP000319516">
    <property type="component" value="Unassembled WGS sequence"/>
</dbReference>
<keyword evidence="3" id="KW-1185">Reference proteome</keyword>
<dbReference type="AlphaFoldDB" id="A0A542YNM6"/>
<keyword evidence="1" id="KW-0732">Signal</keyword>
<evidence type="ECO:0000256" key="1">
    <source>
        <dbReference type="SAM" id="SignalP"/>
    </source>
</evidence>
<feature type="chain" id="PRO_5022009981" evidence="1">
    <location>
        <begin position="27"/>
        <end position="130"/>
    </location>
</feature>
<protein>
    <submittedName>
        <fullName evidence="2">Uncharacterized protein</fullName>
    </submittedName>
</protein>
<evidence type="ECO:0000313" key="3">
    <source>
        <dbReference type="Proteomes" id="UP000319516"/>
    </source>
</evidence>